<keyword evidence="3" id="KW-1185">Reference proteome</keyword>
<evidence type="ECO:0000313" key="3">
    <source>
        <dbReference type="Proteomes" id="UP001245285"/>
    </source>
</evidence>
<gene>
    <name evidence="2" type="ORF">RM545_09005</name>
</gene>
<dbReference type="InterPro" id="IPR007712">
    <property type="entry name" value="RelE/ParE_toxin"/>
</dbReference>
<dbReference type="Pfam" id="PF05016">
    <property type="entry name" value="ParE_toxin"/>
    <property type="match status" value="1"/>
</dbReference>
<keyword evidence="1" id="KW-1277">Toxin-antitoxin system</keyword>
<evidence type="ECO:0000313" key="2">
    <source>
        <dbReference type="EMBL" id="MDT0646828.1"/>
    </source>
</evidence>
<dbReference type="Proteomes" id="UP001245285">
    <property type="component" value="Unassembled WGS sequence"/>
</dbReference>
<proteinExistence type="predicted"/>
<dbReference type="EMBL" id="JAVRHO010000010">
    <property type="protein sequence ID" value="MDT0646828.1"/>
    <property type="molecule type" value="Genomic_DNA"/>
</dbReference>
<sequence>MDELSISWTPSAVKQRNQIFDYWNRRNQSLNYSRKLNTLVKDRIQILKKNPEIGVKTNFENTRALSLGHYNILYKIYTSKIIITGLWDNRQDPEKILKFFRENKD</sequence>
<dbReference type="NCBIfam" id="TIGR02385">
    <property type="entry name" value="RelE_StbE"/>
    <property type="match status" value="1"/>
</dbReference>
<dbReference type="RefSeq" id="WP_311494992.1">
    <property type="nucleotide sequence ID" value="NZ_JAVRHO010000010.1"/>
</dbReference>
<comment type="caution">
    <text evidence="2">The sequence shown here is derived from an EMBL/GenBank/DDBJ whole genome shotgun (WGS) entry which is preliminary data.</text>
</comment>
<dbReference type="InterPro" id="IPR035093">
    <property type="entry name" value="RelE/ParE_toxin_dom_sf"/>
</dbReference>
<name>A0ABU3CKR8_9FLAO</name>
<dbReference type="Gene3D" id="3.30.2310.20">
    <property type="entry name" value="RelE-like"/>
    <property type="match status" value="1"/>
</dbReference>
<reference evidence="2 3" key="1">
    <citation type="submission" date="2023-09" db="EMBL/GenBank/DDBJ databases">
        <authorList>
            <person name="Rey-Velasco X."/>
        </authorList>
    </citation>
    <scope>NUCLEOTIDE SEQUENCE [LARGE SCALE GENOMIC DNA]</scope>
    <source>
        <strain evidence="2 3">F260</strain>
    </source>
</reference>
<protein>
    <submittedName>
        <fullName evidence="2">Type II toxin-antitoxin system RelE/ParE family toxin</fullName>
    </submittedName>
</protein>
<accession>A0ABU3CKR8</accession>
<evidence type="ECO:0000256" key="1">
    <source>
        <dbReference type="ARBA" id="ARBA00022649"/>
    </source>
</evidence>
<organism evidence="2 3">
    <name type="scientific">Autumnicola lenta</name>
    <dbReference type="NCBI Taxonomy" id="3075593"/>
    <lineage>
        <taxon>Bacteria</taxon>
        <taxon>Pseudomonadati</taxon>
        <taxon>Bacteroidota</taxon>
        <taxon>Flavobacteriia</taxon>
        <taxon>Flavobacteriales</taxon>
        <taxon>Flavobacteriaceae</taxon>
        <taxon>Autumnicola</taxon>
    </lineage>
</organism>